<feature type="compositionally biased region" description="Basic residues" evidence="1">
    <location>
        <begin position="39"/>
        <end position="50"/>
    </location>
</feature>
<feature type="region of interest" description="Disordered" evidence="1">
    <location>
        <begin position="32"/>
        <end position="61"/>
    </location>
</feature>
<reference evidence="2" key="1">
    <citation type="submission" date="2023-10" db="EMBL/GenBank/DDBJ databases">
        <authorList>
            <person name="Chen Y."/>
            <person name="Shah S."/>
            <person name="Dougan E. K."/>
            <person name="Thang M."/>
            <person name="Chan C."/>
        </authorList>
    </citation>
    <scope>NUCLEOTIDE SEQUENCE [LARGE SCALE GENOMIC DNA]</scope>
</reference>
<dbReference type="Proteomes" id="UP001189429">
    <property type="component" value="Unassembled WGS sequence"/>
</dbReference>
<proteinExistence type="predicted"/>
<evidence type="ECO:0000313" key="3">
    <source>
        <dbReference type="Proteomes" id="UP001189429"/>
    </source>
</evidence>
<keyword evidence="3" id="KW-1185">Reference proteome</keyword>
<name>A0ABN9UC89_9DINO</name>
<dbReference type="EMBL" id="CAUYUJ010015693">
    <property type="protein sequence ID" value="CAK0857046.1"/>
    <property type="molecule type" value="Genomic_DNA"/>
</dbReference>
<accession>A0ABN9UC89</accession>
<evidence type="ECO:0000313" key="2">
    <source>
        <dbReference type="EMBL" id="CAK0857046.1"/>
    </source>
</evidence>
<gene>
    <name evidence="2" type="ORF">PCOR1329_LOCUS47257</name>
</gene>
<evidence type="ECO:0000256" key="1">
    <source>
        <dbReference type="SAM" id="MobiDB-lite"/>
    </source>
</evidence>
<protein>
    <submittedName>
        <fullName evidence="2">Uncharacterized protein</fullName>
    </submittedName>
</protein>
<sequence>MQPGRPGSLPQPLLPRGAAAAAARASLAVEVGLPAPGRPGRRGGRRRCPRAARPGDSTDAGPCRLAGSAAAAAGAALSMGAVATGSSTRTWTPKVGKPGRLLQISERVASIGHLLGVDLDKAAKRAKPMQWLDVVQQLTRIESRVEELQVVVDQAAAAEEGARSPAALTAVLAAEHQVAAAAGAAQAPLVAPRHAPPRCFAAWRLPWDQAKPTLADWAEAKSASAQEATLRWLALPGFCTVGGEPQADGAIAAVLLRRPRTMVRTVFLSLTAFSLVILLSARGEEVRRLCTSDAASVGYSILLEILQTPSRFAPVLIIGAIDRLTRGLEGDEACVHICTTLVNAHCGTGLRSAELTGGRPADFQTL</sequence>
<organism evidence="2 3">
    <name type="scientific">Prorocentrum cordatum</name>
    <dbReference type="NCBI Taxonomy" id="2364126"/>
    <lineage>
        <taxon>Eukaryota</taxon>
        <taxon>Sar</taxon>
        <taxon>Alveolata</taxon>
        <taxon>Dinophyceae</taxon>
        <taxon>Prorocentrales</taxon>
        <taxon>Prorocentraceae</taxon>
        <taxon>Prorocentrum</taxon>
    </lineage>
</organism>
<comment type="caution">
    <text evidence="2">The sequence shown here is derived from an EMBL/GenBank/DDBJ whole genome shotgun (WGS) entry which is preliminary data.</text>
</comment>